<name>D5MHA3_METO1</name>
<dbReference type="HOGENOM" id="CLU_2552009_0_0_0"/>
<dbReference type="EMBL" id="FP565575">
    <property type="protein sequence ID" value="CBE69135.1"/>
    <property type="molecule type" value="Genomic_DNA"/>
</dbReference>
<evidence type="ECO:0000313" key="1">
    <source>
        <dbReference type="EMBL" id="CBE69135.1"/>
    </source>
</evidence>
<accession>D5MHA3</accession>
<dbReference type="STRING" id="671143.DAMO_2085"/>
<protein>
    <submittedName>
        <fullName evidence="1">Uncharacterized protein</fullName>
    </submittedName>
</protein>
<organism evidence="1 2">
    <name type="scientific">Methylomirabilis oxygeniifera</name>
    <dbReference type="NCBI Taxonomy" id="671143"/>
    <lineage>
        <taxon>Bacteria</taxon>
        <taxon>Candidatus Methylomirabilota</taxon>
        <taxon>Candidatus Methylomirabilia</taxon>
        <taxon>Candidatus Methylomirabilales</taxon>
        <taxon>Candidatus Methylomirabilaceae</taxon>
        <taxon>Candidatus Methylomirabilis</taxon>
    </lineage>
</organism>
<proteinExistence type="predicted"/>
<sequence>MASCRATPHSQWRDRAGFTLPQYMAGHTSFPYIQGRPVRLITLDYPYWPLSPPFKLVTHSTAAKIRLTSAPQHKSPNPPRKT</sequence>
<gene>
    <name evidence="1" type="ORF">DAMO_2085</name>
</gene>
<dbReference type="Proteomes" id="UP000006898">
    <property type="component" value="Chromosome"/>
</dbReference>
<evidence type="ECO:0000313" key="2">
    <source>
        <dbReference type="Proteomes" id="UP000006898"/>
    </source>
</evidence>
<reference evidence="1 2" key="1">
    <citation type="journal article" date="2010" name="Nature">
        <title>Nitrite-driven anaerobic methane oxidation by oxygenic bacteria.</title>
        <authorList>
            <person name="Ettwig K.F."/>
            <person name="Butler M.K."/>
            <person name="Le Paslier D."/>
            <person name="Pelletier E."/>
            <person name="Mangenot S."/>
            <person name="Kuypers M.M.M."/>
            <person name="Schreiber F."/>
            <person name="Dutilh B.E."/>
            <person name="Zedelius J."/>
            <person name="de Beer D."/>
            <person name="Gloerich J."/>
            <person name="Wessels H.J.C.T."/>
            <person name="van Allen T."/>
            <person name="Luesken F."/>
            <person name="Wu M."/>
            <person name="van de Pas-Schoonen K.T."/>
            <person name="Op den Camp H.J.M."/>
            <person name="Janssen-Megens E.M."/>
            <person name="Francoijs K-J."/>
            <person name="Stunnenberg H."/>
            <person name="Weissenbach J."/>
            <person name="Jetten M.S.M."/>
            <person name="Strous M."/>
        </authorList>
    </citation>
    <scope>NUCLEOTIDE SEQUENCE [LARGE SCALE GENOMIC DNA]</scope>
</reference>
<dbReference type="KEGG" id="mox:DAMO_2085"/>
<dbReference type="AlphaFoldDB" id="D5MHA3"/>